<proteinExistence type="predicted"/>
<dbReference type="AlphaFoldDB" id="W2XIP0"/>
<dbReference type="EMBL" id="ANIX01000947">
    <property type="protein sequence ID" value="ETP22526.1"/>
    <property type="molecule type" value="Genomic_DNA"/>
</dbReference>
<sequence length="111" mass="12656">MPEKVKFVIWRKAGWDYNILKQQLFKGVPKEVYEKDPRFEKVLLRFGAYMRSLYAFSTKNELRSSGTPYPGREPSADPLALPESEKRLSTAAAKCSYYGGNVVVRGTPECD</sequence>
<gene>
    <name evidence="2" type="ORF">F441_04177</name>
</gene>
<reference evidence="2 3" key="1">
    <citation type="submission" date="2013-11" db="EMBL/GenBank/DDBJ databases">
        <title>The Genome Sequence of Phytophthora parasitica CJ01A1.</title>
        <authorList>
            <consortium name="The Broad Institute Genomics Platform"/>
            <person name="Russ C."/>
            <person name="Tyler B."/>
            <person name="Panabieres F."/>
            <person name="Shan W."/>
            <person name="Tripathy S."/>
            <person name="Grunwald N."/>
            <person name="Machado M."/>
            <person name="Johnson C.S."/>
            <person name="Walker B."/>
            <person name="Young S.K."/>
            <person name="Zeng Q."/>
            <person name="Gargeya S."/>
            <person name="Fitzgerald M."/>
            <person name="Haas B."/>
            <person name="Abouelleil A."/>
            <person name="Allen A.W."/>
            <person name="Alvarado L."/>
            <person name="Arachchi H.M."/>
            <person name="Berlin A.M."/>
            <person name="Chapman S.B."/>
            <person name="Gainer-Dewar J."/>
            <person name="Goldberg J."/>
            <person name="Griggs A."/>
            <person name="Gujja S."/>
            <person name="Hansen M."/>
            <person name="Howarth C."/>
            <person name="Imamovic A."/>
            <person name="Ireland A."/>
            <person name="Larimer J."/>
            <person name="McCowan C."/>
            <person name="Murphy C."/>
            <person name="Pearson M."/>
            <person name="Poon T.W."/>
            <person name="Priest M."/>
            <person name="Roberts A."/>
            <person name="Saif S."/>
            <person name="Shea T."/>
            <person name="Sisk P."/>
            <person name="Sykes S."/>
            <person name="Wortman J."/>
            <person name="Nusbaum C."/>
            <person name="Birren B."/>
        </authorList>
    </citation>
    <scope>NUCLEOTIDE SEQUENCE [LARGE SCALE GENOMIC DNA]</scope>
    <source>
        <strain evidence="2 3">CJ01A1</strain>
    </source>
</reference>
<accession>W2XIP0</accession>
<dbReference type="OrthoDB" id="92172at2759"/>
<feature type="region of interest" description="Disordered" evidence="1">
    <location>
        <begin position="61"/>
        <end position="81"/>
    </location>
</feature>
<dbReference type="Proteomes" id="UP000018958">
    <property type="component" value="Unassembled WGS sequence"/>
</dbReference>
<organism evidence="2 3">
    <name type="scientific">Phytophthora nicotianae CJ01A1</name>
    <dbReference type="NCBI Taxonomy" id="1317063"/>
    <lineage>
        <taxon>Eukaryota</taxon>
        <taxon>Sar</taxon>
        <taxon>Stramenopiles</taxon>
        <taxon>Oomycota</taxon>
        <taxon>Peronosporomycetes</taxon>
        <taxon>Peronosporales</taxon>
        <taxon>Peronosporaceae</taxon>
        <taxon>Phytophthora</taxon>
    </lineage>
</organism>
<name>W2XIP0_PHYNI</name>
<evidence type="ECO:0000256" key="1">
    <source>
        <dbReference type="SAM" id="MobiDB-lite"/>
    </source>
</evidence>
<evidence type="ECO:0000313" key="2">
    <source>
        <dbReference type="EMBL" id="ETP22526.1"/>
    </source>
</evidence>
<evidence type="ECO:0000313" key="3">
    <source>
        <dbReference type="Proteomes" id="UP000018958"/>
    </source>
</evidence>
<protein>
    <submittedName>
        <fullName evidence="2">Uncharacterized protein</fullName>
    </submittedName>
</protein>
<comment type="caution">
    <text evidence="2">The sequence shown here is derived from an EMBL/GenBank/DDBJ whole genome shotgun (WGS) entry which is preliminary data.</text>
</comment>